<dbReference type="EC" id="4.2.1.134" evidence="4 14"/>
<evidence type="ECO:0000313" key="16">
    <source>
        <dbReference type="Proteomes" id="UP001168972"/>
    </source>
</evidence>
<dbReference type="GO" id="GO:0030497">
    <property type="term" value="P:fatty acid elongation"/>
    <property type="evidence" value="ECO:0007669"/>
    <property type="project" value="TreeGrafter"/>
</dbReference>
<keyword evidence="6 14" id="KW-0812">Transmembrane</keyword>
<keyword evidence="7 14" id="KW-0276">Fatty acid metabolism</keyword>
<evidence type="ECO:0000256" key="10">
    <source>
        <dbReference type="ARBA" id="ARBA00023136"/>
    </source>
</evidence>
<evidence type="ECO:0000256" key="7">
    <source>
        <dbReference type="ARBA" id="ARBA00022832"/>
    </source>
</evidence>
<dbReference type="AlphaFoldDB" id="A0AA39G2D9"/>
<gene>
    <name evidence="15" type="ORF">PV327_005930</name>
</gene>
<evidence type="ECO:0000256" key="6">
    <source>
        <dbReference type="ARBA" id="ARBA00022692"/>
    </source>
</evidence>
<evidence type="ECO:0000256" key="4">
    <source>
        <dbReference type="ARBA" id="ARBA00013122"/>
    </source>
</evidence>
<dbReference type="GO" id="GO:0102158">
    <property type="term" value="F:very-long-chain (3R)-3-hydroxyacyl-CoA dehydratase activity"/>
    <property type="evidence" value="ECO:0007669"/>
    <property type="project" value="UniProtKB-EC"/>
</dbReference>
<comment type="function">
    <text evidence="14">Catalyzes the third of the four reactions of the long-chain fatty acids elongation cycle. This endoplasmic reticulum-bound enzymatic process, allows the addition of two carbons to the chain of long- and very long-chain fatty acids/VLCFAs per cycle. This enzyme catalyzes the dehydration of the 3-hydroxyacyl-CoA intermediate into trans-2,3-enoyl-CoA, within each cycle of fatty acid elongation. Thereby, it participates to the production of VLCFAs of different chain lengths that are involved in multiple biological processes as precursors of membrane lipids and lipid mediators.</text>
</comment>
<evidence type="ECO:0000256" key="2">
    <source>
        <dbReference type="ARBA" id="ARBA00005194"/>
    </source>
</evidence>
<dbReference type="EMBL" id="JAQQBR010000003">
    <property type="protein sequence ID" value="KAK0180269.1"/>
    <property type="molecule type" value="Genomic_DNA"/>
</dbReference>
<keyword evidence="10 14" id="KW-0472">Membrane</keyword>
<feature type="transmembrane region" description="Helical" evidence="14">
    <location>
        <begin position="155"/>
        <end position="175"/>
    </location>
</feature>
<comment type="subcellular location">
    <subcellularLocation>
        <location evidence="14">Endoplasmic reticulum membrane</location>
        <topology evidence="14">Multi-pass membrane protein</topology>
    </subcellularLocation>
    <subcellularLocation>
        <location evidence="1">Membrane</location>
        <topology evidence="1">Multi-pass membrane protein</topology>
    </subcellularLocation>
</comment>
<dbReference type="InterPro" id="IPR007482">
    <property type="entry name" value="Tyr_Pase-like_PTPLA"/>
</dbReference>
<dbReference type="PANTHER" id="PTHR11035">
    <property type="entry name" value="VERY-LONG-CHAIN (3R)-3-HYDROXYACYL-COA DEHYDRATASE"/>
    <property type="match status" value="1"/>
</dbReference>
<accession>A0AA39G2D9</accession>
<name>A0AA39G2D9_MICHY</name>
<keyword evidence="8 14" id="KW-1133">Transmembrane helix</keyword>
<dbReference type="Pfam" id="PF04387">
    <property type="entry name" value="PTPLA"/>
    <property type="match status" value="1"/>
</dbReference>
<feature type="transmembrane region" description="Helical" evidence="14">
    <location>
        <begin position="130"/>
        <end position="148"/>
    </location>
</feature>
<evidence type="ECO:0000256" key="3">
    <source>
        <dbReference type="ARBA" id="ARBA00007811"/>
    </source>
</evidence>
<dbReference type="GO" id="GO:0042761">
    <property type="term" value="P:very long-chain fatty acid biosynthetic process"/>
    <property type="evidence" value="ECO:0007669"/>
    <property type="project" value="TreeGrafter"/>
</dbReference>
<keyword evidence="9 14" id="KW-0443">Lipid metabolism</keyword>
<keyword evidence="14" id="KW-0256">Endoplasmic reticulum</keyword>
<evidence type="ECO:0000256" key="1">
    <source>
        <dbReference type="ARBA" id="ARBA00004141"/>
    </source>
</evidence>
<evidence type="ECO:0000256" key="11">
    <source>
        <dbReference type="ARBA" id="ARBA00023160"/>
    </source>
</evidence>
<sequence length="245" mass="27755">MAGKTEKPKSGPGAIGKLYLIAYNLILVIGWSYVLCLLTRSYLTDDFKGQTLWDTVRNSLFIFQNAAVLEIFHAIFGLVRSNPVITTFQVLSRVMVVCGVLLATPPTAAASSIGLPIALFAWSVTEIIRYGYYFANLISFVPHFIVWLRYTTFIILYPIGVTGELLCFYAAQNYASANPSLWSYTLPNSWNFTFSYNYFLIFVMLLYIPLFPQMYLHMFAQRKKILGTPASLKTQKIDHSTKAKM</sequence>
<feature type="transmembrane region" description="Helical" evidence="14">
    <location>
        <begin position="91"/>
        <end position="124"/>
    </location>
</feature>
<proteinExistence type="inferred from homology"/>
<comment type="catalytic activity">
    <reaction evidence="13 14">
        <text>a very-long-chain (3R)-3-hydroxyacyl-CoA = a very-long-chain (2E)-enoyl-CoA + H2O</text>
        <dbReference type="Rhea" id="RHEA:45812"/>
        <dbReference type="ChEBI" id="CHEBI:15377"/>
        <dbReference type="ChEBI" id="CHEBI:83728"/>
        <dbReference type="ChEBI" id="CHEBI:85440"/>
        <dbReference type="EC" id="4.2.1.134"/>
    </reaction>
</comment>
<evidence type="ECO:0000256" key="5">
    <source>
        <dbReference type="ARBA" id="ARBA00022516"/>
    </source>
</evidence>
<evidence type="ECO:0000256" key="12">
    <source>
        <dbReference type="ARBA" id="ARBA00023239"/>
    </source>
</evidence>
<dbReference type="Proteomes" id="UP001168972">
    <property type="component" value="Unassembled WGS sequence"/>
</dbReference>
<dbReference type="PANTHER" id="PTHR11035:SF3">
    <property type="entry name" value="VERY-LONG-CHAIN (3R)-3-HYDROXYACYL-COA DEHYDRATASE"/>
    <property type="match status" value="1"/>
</dbReference>
<dbReference type="GO" id="GO:0005789">
    <property type="term" value="C:endoplasmic reticulum membrane"/>
    <property type="evidence" value="ECO:0007669"/>
    <property type="project" value="UniProtKB-SubCell"/>
</dbReference>
<keyword evidence="5 14" id="KW-0444">Lipid biosynthesis</keyword>
<feature type="transmembrane region" description="Helical" evidence="14">
    <location>
        <begin position="21"/>
        <end position="40"/>
    </location>
</feature>
<feature type="transmembrane region" description="Helical" evidence="14">
    <location>
        <begin position="60"/>
        <end position="79"/>
    </location>
</feature>
<organism evidence="15 16">
    <name type="scientific">Microctonus hyperodae</name>
    <name type="common">Parasitoid wasp</name>
    <dbReference type="NCBI Taxonomy" id="165561"/>
    <lineage>
        <taxon>Eukaryota</taxon>
        <taxon>Metazoa</taxon>
        <taxon>Ecdysozoa</taxon>
        <taxon>Arthropoda</taxon>
        <taxon>Hexapoda</taxon>
        <taxon>Insecta</taxon>
        <taxon>Pterygota</taxon>
        <taxon>Neoptera</taxon>
        <taxon>Endopterygota</taxon>
        <taxon>Hymenoptera</taxon>
        <taxon>Apocrita</taxon>
        <taxon>Ichneumonoidea</taxon>
        <taxon>Braconidae</taxon>
        <taxon>Euphorinae</taxon>
        <taxon>Microctonus</taxon>
    </lineage>
</organism>
<keyword evidence="16" id="KW-1185">Reference proteome</keyword>
<evidence type="ECO:0000313" key="15">
    <source>
        <dbReference type="EMBL" id="KAK0180269.1"/>
    </source>
</evidence>
<reference evidence="15" key="1">
    <citation type="journal article" date="2023" name="bioRxiv">
        <title>Scaffold-level genome assemblies of two parasitoid biocontrol wasps reveal the parthenogenesis mechanism and an associated novel virus.</title>
        <authorList>
            <person name="Inwood S."/>
            <person name="Skelly J."/>
            <person name="Guhlin J."/>
            <person name="Harrop T."/>
            <person name="Goldson S."/>
            <person name="Dearden P."/>
        </authorList>
    </citation>
    <scope>NUCLEOTIDE SEQUENCE</scope>
    <source>
        <strain evidence="15">Lincoln</strain>
        <tissue evidence="15">Whole body</tissue>
    </source>
</reference>
<keyword evidence="12 14" id="KW-0456">Lyase</keyword>
<evidence type="ECO:0000256" key="9">
    <source>
        <dbReference type="ARBA" id="ARBA00023098"/>
    </source>
</evidence>
<dbReference type="GO" id="GO:0030148">
    <property type="term" value="P:sphingolipid biosynthetic process"/>
    <property type="evidence" value="ECO:0007669"/>
    <property type="project" value="TreeGrafter"/>
</dbReference>
<reference evidence="15" key="2">
    <citation type="submission" date="2023-03" db="EMBL/GenBank/DDBJ databases">
        <authorList>
            <person name="Inwood S.N."/>
            <person name="Skelly J.G."/>
            <person name="Guhlin J."/>
            <person name="Harrop T.W.R."/>
            <person name="Goldson S.G."/>
            <person name="Dearden P.K."/>
        </authorList>
    </citation>
    <scope>NUCLEOTIDE SEQUENCE</scope>
    <source>
        <strain evidence="15">Lincoln</strain>
        <tissue evidence="15">Whole body</tissue>
    </source>
</reference>
<feature type="transmembrane region" description="Helical" evidence="14">
    <location>
        <begin position="195"/>
        <end position="216"/>
    </location>
</feature>
<keyword evidence="11 14" id="KW-0275">Fatty acid biosynthesis</keyword>
<protein>
    <recommendedName>
        <fullName evidence="4 14">Very-long-chain (3R)-3-hydroxyacyl-CoA dehydratase</fullName>
        <ecNumber evidence="4 14">4.2.1.134</ecNumber>
    </recommendedName>
</protein>
<comment type="caution">
    <text evidence="15">The sequence shown here is derived from an EMBL/GenBank/DDBJ whole genome shotgun (WGS) entry which is preliminary data.</text>
</comment>
<evidence type="ECO:0000256" key="8">
    <source>
        <dbReference type="ARBA" id="ARBA00022989"/>
    </source>
</evidence>
<comment type="similarity">
    <text evidence="3 14">Belongs to the very long-chain fatty acids dehydratase HACD family.</text>
</comment>
<evidence type="ECO:0000256" key="13">
    <source>
        <dbReference type="ARBA" id="ARBA00036671"/>
    </source>
</evidence>
<evidence type="ECO:0000256" key="14">
    <source>
        <dbReference type="RuleBase" id="RU363109"/>
    </source>
</evidence>
<comment type="pathway">
    <text evidence="2 14">Lipid metabolism; fatty acid biosynthesis.</text>
</comment>